<keyword evidence="3" id="KW-1185">Reference proteome</keyword>
<gene>
    <name evidence="2" type="ORF">SAMN05444339_10814</name>
</gene>
<dbReference type="CDD" id="cd07247">
    <property type="entry name" value="SgaA_N_like"/>
    <property type="match status" value="2"/>
</dbReference>
<dbReference type="PANTHER" id="PTHR33993:SF14">
    <property type="entry name" value="GB|AAF24581.1"/>
    <property type="match status" value="1"/>
</dbReference>
<reference evidence="3" key="1">
    <citation type="submission" date="2016-11" db="EMBL/GenBank/DDBJ databases">
        <authorList>
            <person name="Varghese N."/>
            <person name="Submissions S."/>
        </authorList>
    </citation>
    <scope>NUCLEOTIDE SEQUENCE [LARGE SCALE GENOMIC DNA]</scope>
    <source>
        <strain evidence="3">DSM 29326</strain>
    </source>
</reference>
<name>A0A1M5CMD8_LOKAT</name>
<dbReference type="PROSITE" id="PS51819">
    <property type="entry name" value="VOC"/>
    <property type="match status" value="2"/>
</dbReference>
<dbReference type="InterPro" id="IPR037523">
    <property type="entry name" value="VOC_core"/>
</dbReference>
<dbReference type="InterPro" id="IPR029068">
    <property type="entry name" value="Glyas_Bleomycin-R_OHBP_Dase"/>
</dbReference>
<dbReference type="Proteomes" id="UP000183987">
    <property type="component" value="Unassembled WGS sequence"/>
</dbReference>
<feature type="domain" description="VOC" evidence="1">
    <location>
        <begin position="138"/>
        <end position="256"/>
    </location>
</feature>
<dbReference type="Gene3D" id="3.10.180.10">
    <property type="entry name" value="2,3-Dihydroxybiphenyl 1,2-Dioxygenase, domain 1"/>
    <property type="match status" value="2"/>
</dbReference>
<dbReference type="RefSeq" id="WP_072858066.1">
    <property type="nucleotide sequence ID" value="NZ_FQUE01000008.1"/>
</dbReference>
<evidence type="ECO:0000313" key="2">
    <source>
        <dbReference type="EMBL" id="SHF55869.1"/>
    </source>
</evidence>
<evidence type="ECO:0000259" key="1">
    <source>
        <dbReference type="PROSITE" id="PS51819"/>
    </source>
</evidence>
<dbReference type="SUPFAM" id="SSF54593">
    <property type="entry name" value="Glyoxalase/Bleomycin resistance protein/Dihydroxybiphenyl dioxygenase"/>
    <property type="match status" value="2"/>
</dbReference>
<accession>A0A1M5CMD8</accession>
<proteinExistence type="predicted"/>
<dbReference type="EMBL" id="FQUE01000008">
    <property type="protein sequence ID" value="SHF55869.1"/>
    <property type="molecule type" value="Genomic_DNA"/>
</dbReference>
<protein>
    <recommendedName>
        <fullName evidence="1">VOC domain-containing protein</fullName>
    </recommendedName>
</protein>
<dbReference type="PANTHER" id="PTHR33993">
    <property type="entry name" value="GLYOXALASE-RELATED"/>
    <property type="match status" value="1"/>
</dbReference>
<dbReference type="InterPro" id="IPR004360">
    <property type="entry name" value="Glyas_Fos-R_dOase_dom"/>
</dbReference>
<dbReference type="AlphaFoldDB" id="A0A1M5CMD8"/>
<dbReference type="InterPro" id="IPR052164">
    <property type="entry name" value="Anthracycline_SecMetBiosynth"/>
</dbReference>
<dbReference type="OrthoDB" id="9793039at2"/>
<dbReference type="STRING" id="366533.SAMN05444339_10814"/>
<dbReference type="Pfam" id="PF00903">
    <property type="entry name" value="Glyoxalase"/>
    <property type="match status" value="2"/>
</dbReference>
<sequence>MTNRDGTPVWYELMTDAPDAAQDFYGKVMGWTFDKPSGGMERDYRTFAADGAGVGGVMKAPDGASFAPIWTIYFGVSDVDAMAAKVERLGGSIHMAPQDIPGVGRFAFVADPQGAMFYLMRGDSDADSTAFDQMAPGHCCWNELVTSDQKAALDFYGALFGWTKTGAMPMPGMGDYTFIGRDDVDMFGAMMDAPVPGTPPAWHVAFAVADIDTTKAAVESGGGKVREGPMELPGDQGDWMIQADDPQGAKVMFVGKRAPAAAP</sequence>
<evidence type="ECO:0000313" key="3">
    <source>
        <dbReference type="Proteomes" id="UP000183987"/>
    </source>
</evidence>
<organism evidence="2 3">
    <name type="scientific">Loktanella atrilutea</name>
    <dbReference type="NCBI Taxonomy" id="366533"/>
    <lineage>
        <taxon>Bacteria</taxon>
        <taxon>Pseudomonadati</taxon>
        <taxon>Pseudomonadota</taxon>
        <taxon>Alphaproteobacteria</taxon>
        <taxon>Rhodobacterales</taxon>
        <taxon>Roseobacteraceae</taxon>
        <taxon>Loktanella</taxon>
    </lineage>
</organism>
<feature type="domain" description="VOC" evidence="1">
    <location>
        <begin position="7"/>
        <end position="122"/>
    </location>
</feature>